<protein>
    <recommendedName>
        <fullName evidence="3">DNA primase</fullName>
    </recommendedName>
</protein>
<evidence type="ECO:0008006" key="3">
    <source>
        <dbReference type="Google" id="ProtNLM"/>
    </source>
</evidence>
<organism evidence="1 2">
    <name type="scientific">Huberarchaeum crystalense</name>
    <dbReference type="NCBI Taxonomy" id="2014257"/>
    <lineage>
        <taxon>Archaea</taxon>
        <taxon>Candidatus Huberarchaeota</taxon>
        <taxon>Candidatus Huberarchaeia</taxon>
        <taxon>Candidatus Huberarchaeales</taxon>
        <taxon>Candidatus Huberarchaeaceae</taxon>
        <taxon>Candidatus Huberarchaeum</taxon>
    </lineage>
</organism>
<proteinExistence type="predicted"/>
<feature type="non-terminal residue" evidence="1">
    <location>
        <position position="647"/>
    </location>
</feature>
<sequence>MQISKENIIYIKKNMQISRRKLLEYYSNPQIMRAIFTFSTDREFVSAIVDSKGNRKMGARPNFLNEEGDIYSYIARGSNEFHTSIERWCDVMNLGKNKTKEEMDNNRKNWDFIIDIDVDIGFSYAKIIASEIVLFFVDEGIPKKDISIKFSGNKGFHIGLRGEEFPDYICNFGGVLEKRAQAFPFLPLFILCYLEEKVSRQLKQKYIDNFSLENISEQLKQKYIDSSSLKPTKEFLLKPTTTNLQSKPTPLTTQTPYQKQQQTNLFVNLKLDFQVFSSRHFIRSPYSLHPKSGFVSLPILPSKIHSFKKEQATIDAVLSYSGDGLLGFLDKYSVGKASKMVSNAFLWFDKKNKEEKKQILNKIKQEETKYNKDFTIDLLKIDAEKRKKAYIEVVKQGKGLVSTQSFLFNGLINPLYFPPTILNILKGLKDGRKRALFILINFFRSLSYPQNMIEIVVEKWNLCNTSPLPKEYVHQQIFYNFKHKKPILPPSFSSEIYKEIGVYEEDELTKKVKNPITYVLNKLKYKNNSKKPKPRVSSFLSSSYIEEKDFPQTIQNIFKGVFVEPERAAEILINFFRGLGENVSSFYSQEQVELILKEWNLRNTSMVSEEVLAQKIHSNFMRKKAQLIPPLNSEIYKKMGVCGENAL</sequence>
<reference evidence="1 2" key="1">
    <citation type="submission" date="2017-09" db="EMBL/GenBank/DDBJ databases">
        <title>Depth-based differentiation of microbial function through sediment-hosted aquifers and enrichment of novel symbionts in the deep terrestrial subsurface.</title>
        <authorList>
            <person name="Probst A.J."/>
            <person name="Ladd B."/>
            <person name="Jarett J.K."/>
            <person name="Geller-Mcgrath D.E."/>
            <person name="Sieber C.M."/>
            <person name="Emerson J.B."/>
            <person name="Anantharaman K."/>
            <person name="Thomas B.C."/>
            <person name="Malmstrom R."/>
            <person name="Stieglmeier M."/>
            <person name="Klingl A."/>
            <person name="Woyke T."/>
            <person name="Ryan C.M."/>
            <person name="Banfield J.F."/>
        </authorList>
    </citation>
    <scope>NUCLEOTIDE SEQUENCE [LARGE SCALE GENOMIC DNA]</scope>
    <source>
        <strain evidence="1">CG18_big_fil_WC_8_21_14_2_50_31_19</strain>
    </source>
</reference>
<evidence type="ECO:0000313" key="2">
    <source>
        <dbReference type="Proteomes" id="UP000229789"/>
    </source>
</evidence>
<evidence type="ECO:0000313" key="1">
    <source>
        <dbReference type="EMBL" id="PIN66807.1"/>
    </source>
</evidence>
<comment type="caution">
    <text evidence="1">The sequence shown here is derived from an EMBL/GenBank/DDBJ whole genome shotgun (WGS) entry which is preliminary data.</text>
</comment>
<dbReference type="EMBL" id="PCUF01000001">
    <property type="protein sequence ID" value="PIN66807.1"/>
    <property type="molecule type" value="Genomic_DNA"/>
</dbReference>
<dbReference type="AlphaFoldDB" id="A0A2G9LJT5"/>
<dbReference type="Proteomes" id="UP000229789">
    <property type="component" value="Unassembled WGS sequence"/>
</dbReference>
<dbReference type="InterPro" id="IPR002755">
    <property type="entry name" value="DNA_primase_S"/>
</dbReference>
<dbReference type="Pfam" id="PF01896">
    <property type="entry name" value="DNA_primase_S"/>
    <property type="match status" value="1"/>
</dbReference>
<dbReference type="GO" id="GO:0006269">
    <property type="term" value="P:DNA replication, synthesis of primer"/>
    <property type="evidence" value="ECO:0007669"/>
    <property type="project" value="InterPro"/>
</dbReference>
<accession>A0A2G9LJT5</accession>
<gene>
    <name evidence="1" type="ORF">COW69_00235</name>
</gene>
<name>A0A2G9LJT5_HUBC1</name>
<dbReference type="GO" id="GO:0003899">
    <property type="term" value="F:DNA-directed RNA polymerase activity"/>
    <property type="evidence" value="ECO:0007669"/>
    <property type="project" value="InterPro"/>
</dbReference>
<dbReference type="SUPFAM" id="SSF56747">
    <property type="entry name" value="Prim-pol domain"/>
    <property type="match status" value="1"/>
</dbReference>
<dbReference type="Gene3D" id="3.90.920.10">
    <property type="entry name" value="DNA primase, PRIM domain"/>
    <property type="match status" value="1"/>
</dbReference>